<dbReference type="Proteomes" id="UP000076023">
    <property type="component" value="Unassembled WGS sequence"/>
</dbReference>
<keyword evidence="4" id="KW-1003">Cell membrane</keyword>
<dbReference type="InParanoid" id="A0A146G6P1"/>
<accession>A0A146G6P1</accession>
<evidence type="ECO:0000256" key="2">
    <source>
        <dbReference type="ARBA" id="ARBA00009854"/>
    </source>
</evidence>
<keyword evidence="11" id="KW-1185">Reference proteome</keyword>
<comment type="subcellular location">
    <subcellularLocation>
        <location evidence="1">Cell membrane</location>
        <topology evidence="1">Multi-pass membrane protein</topology>
    </subcellularLocation>
</comment>
<feature type="transmembrane region" description="Helical" evidence="8">
    <location>
        <begin position="528"/>
        <end position="553"/>
    </location>
</feature>
<feature type="transmembrane region" description="Helical" evidence="8">
    <location>
        <begin position="374"/>
        <end position="393"/>
    </location>
</feature>
<evidence type="ECO:0000313" key="10">
    <source>
        <dbReference type="EMBL" id="GAT33240.1"/>
    </source>
</evidence>
<comment type="caution">
    <text evidence="10">The sequence shown here is derived from an EMBL/GenBank/DDBJ whole genome shotgun (WGS) entry which is preliminary data.</text>
</comment>
<dbReference type="NCBIfam" id="NF003007">
    <property type="entry name" value="PRK03818.1"/>
    <property type="match status" value="1"/>
</dbReference>
<dbReference type="InterPro" id="IPR036721">
    <property type="entry name" value="RCK_C_sf"/>
</dbReference>
<dbReference type="EMBL" id="BDCO01000002">
    <property type="protein sequence ID" value="GAT33240.1"/>
    <property type="molecule type" value="Genomic_DNA"/>
</dbReference>
<evidence type="ECO:0000256" key="3">
    <source>
        <dbReference type="ARBA" id="ARBA00022448"/>
    </source>
</evidence>
<feature type="transmembrane region" description="Helical" evidence="8">
    <location>
        <begin position="12"/>
        <end position="32"/>
    </location>
</feature>
<evidence type="ECO:0000256" key="7">
    <source>
        <dbReference type="ARBA" id="ARBA00023136"/>
    </source>
</evidence>
<dbReference type="Pfam" id="PF02080">
    <property type="entry name" value="TrkA_C"/>
    <property type="match status" value="1"/>
</dbReference>
<feature type="transmembrane region" description="Helical" evidence="8">
    <location>
        <begin position="64"/>
        <end position="85"/>
    </location>
</feature>
<evidence type="ECO:0000256" key="1">
    <source>
        <dbReference type="ARBA" id="ARBA00004651"/>
    </source>
</evidence>
<sequence>MSSWISHFSTSHPVPFTILALSVACFIGILIGNIRFKGLSMGIAGVLFSSLILGHFGATPNAHILEFVRDFGLVLFVYAIGIKVGPGFFRSLRKRGLVLNILAVTIVLSGAAIAVLISKVLGIDIVAAVGIFSGATTNTPSLGATQETLKTLAIVGDRATLPTLGYAVCYPFGIIGIILVMMILRALRRVNLDDDIAEVTEQDKLAAALERRNVEITALPAEGVSAEKISLQYQITISRILLPGQVSPTVVTPGTTIHPGAVVLAVGTPEKLDGFVSAAGRKSEADLMSMPGPVVFRRMVVTREDLSGKTLGELRLEYGDDVTITRVQRQDIEIVAHPLLKLQFGDVIQAVGHEENLAVVERVIGNSKEALNHLNLVPVFIGITIGVLIGMIPVPVPGVPSPIKLGLAGGSLVTALIFGHFGCIGRMSWTMPAAANNALKDLGITLFLAAVGLKAGGRFIETLMDGAGLVWMGCGAIITFVPLFVVGLFASIVLKMNFVRICGLVSGSMTDPPALSFATSMTRSDTPVISYATVYPITMICRIIIVQVILLVFE</sequence>
<dbReference type="Pfam" id="PF06826">
    <property type="entry name" value="Asp-Al_Ex"/>
    <property type="match status" value="2"/>
</dbReference>
<dbReference type="SUPFAM" id="SSF116726">
    <property type="entry name" value="TrkA C-terminal domain-like"/>
    <property type="match status" value="1"/>
</dbReference>
<dbReference type="GO" id="GO:0008324">
    <property type="term" value="F:monoatomic cation transmembrane transporter activity"/>
    <property type="evidence" value="ECO:0007669"/>
    <property type="project" value="InterPro"/>
</dbReference>
<keyword evidence="7 8" id="KW-0472">Membrane</keyword>
<evidence type="ECO:0000313" key="11">
    <source>
        <dbReference type="Proteomes" id="UP000076023"/>
    </source>
</evidence>
<dbReference type="NCBIfam" id="TIGR01625">
    <property type="entry name" value="YidE_YbjL_dupl"/>
    <property type="match status" value="2"/>
</dbReference>
<dbReference type="InterPro" id="IPR006512">
    <property type="entry name" value="YidE_YbjL"/>
</dbReference>
<keyword evidence="6 8" id="KW-1133">Transmembrane helix</keyword>
<feature type="transmembrane region" description="Helical" evidence="8">
    <location>
        <begin position="405"/>
        <end position="425"/>
    </location>
</feature>
<feature type="transmembrane region" description="Helical" evidence="8">
    <location>
        <begin position="97"/>
        <end position="117"/>
    </location>
</feature>
<feature type="transmembrane region" description="Helical" evidence="8">
    <location>
        <begin position="39"/>
        <end position="58"/>
    </location>
</feature>
<dbReference type="GO" id="GO:0006813">
    <property type="term" value="P:potassium ion transport"/>
    <property type="evidence" value="ECO:0007669"/>
    <property type="project" value="InterPro"/>
</dbReference>
<dbReference type="RefSeq" id="WP_075078998.1">
    <property type="nucleotide sequence ID" value="NZ_BDCO01000002.1"/>
</dbReference>
<feature type="transmembrane region" description="Helical" evidence="8">
    <location>
        <begin position="469"/>
        <end position="494"/>
    </location>
</feature>
<evidence type="ECO:0000256" key="6">
    <source>
        <dbReference type="ARBA" id="ARBA00022989"/>
    </source>
</evidence>
<dbReference type="AlphaFoldDB" id="A0A146G6P1"/>
<dbReference type="PANTHER" id="PTHR30445:SF3">
    <property type="entry name" value="TRANSPORT PROTEIN YIDE-RELATED"/>
    <property type="match status" value="1"/>
</dbReference>
<dbReference type="STRING" id="690879.TSACC_21652"/>
<evidence type="ECO:0000256" key="5">
    <source>
        <dbReference type="ARBA" id="ARBA00022692"/>
    </source>
</evidence>
<dbReference type="InterPro" id="IPR050144">
    <property type="entry name" value="AAE_transporter"/>
</dbReference>
<dbReference type="PROSITE" id="PS51202">
    <property type="entry name" value="RCK_C"/>
    <property type="match status" value="1"/>
</dbReference>
<dbReference type="GO" id="GO:0005886">
    <property type="term" value="C:plasma membrane"/>
    <property type="evidence" value="ECO:0007669"/>
    <property type="project" value="UniProtKB-SubCell"/>
</dbReference>
<evidence type="ECO:0000256" key="8">
    <source>
        <dbReference type="SAM" id="Phobius"/>
    </source>
</evidence>
<protein>
    <submittedName>
        <fullName evidence="10">Putative transport protein</fullName>
    </submittedName>
</protein>
<dbReference type="FunCoup" id="A0A146G6P1">
    <property type="interactions" value="31"/>
</dbReference>
<dbReference type="PANTHER" id="PTHR30445">
    <property type="entry name" value="K(+)_H(+) ANTIPORTER SUBUNIT KHTT"/>
    <property type="match status" value="1"/>
</dbReference>
<feature type="transmembrane region" description="Helical" evidence="8">
    <location>
        <begin position="164"/>
        <end position="184"/>
    </location>
</feature>
<dbReference type="Gene3D" id="3.30.70.1450">
    <property type="entry name" value="Regulator of K+ conductance, C-terminal domain"/>
    <property type="match status" value="1"/>
</dbReference>
<feature type="domain" description="RCK C-terminal" evidence="9">
    <location>
        <begin position="282"/>
        <end position="366"/>
    </location>
</feature>
<dbReference type="OrthoDB" id="9155749at2"/>
<feature type="transmembrane region" description="Helical" evidence="8">
    <location>
        <begin position="437"/>
        <end position="457"/>
    </location>
</feature>
<gene>
    <name evidence="10" type="ORF">TSACC_21652</name>
</gene>
<keyword evidence="5 8" id="KW-0812">Transmembrane</keyword>
<evidence type="ECO:0000259" key="9">
    <source>
        <dbReference type="PROSITE" id="PS51202"/>
    </source>
</evidence>
<proteinExistence type="inferred from homology"/>
<evidence type="ECO:0000256" key="4">
    <source>
        <dbReference type="ARBA" id="ARBA00022475"/>
    </source>
</evidence>
<reference evidence="11" key="1">
    <citation type="journal article" date="2017" name="Genome Announc.">
        <title>Draft Genome Sequence of Terrimicrobium sacchariphilum NM-5T, a Facultative Anaerobic Soil Bacterium of the Class Spartobacteria.</title>
        <authorList>
            <person name="Qiu Y.L."/>
            <person name="Tourlousse D.M."/>
            <person name="Matsuura N."/>
            <person name="Ohashi A."/>
            <person name="Sekiguchi Y."/>
        </authorList>
    </citation>
    <scope>NUCLEOTIDE SEQUENCE [LARGE SCALE GENOMIC DNA]</scope>
    <source>
        <strain evidence="11">NM-5</strain>
    </source>
</reference>
<comment type="similarity">
    <text evidence="2">Belongs to the AAE transporter (TC 2.A.81) family.</text>
</comment>
<dbReference type="InterPro" id="IPR006037">
    <property type="entry name" value="RCK_C"/>
</dbReference>
<organism evidence="10 11">
    <name type="scientific">Terrimicrobium sacchariphilum</name>
    <dbReference type="NCBI Taxonomy" id="690879"/>
    <lineage>
        <taxon>Bacteria</taxon>
        <taxon>Pseudomonadati</taxon>
        <taxon>Verrucomicrobiota</taxon>
        <taxon>Terrimicrobiia</taxon>
        <taxon>Terrimicrobiales</taxon>
        <taxon>Terrimicrobiaceae</taxon>
        <taxon>Terrimicrobium</taxon>
    </lineage>
</organism>
<keyword evidence="3" id="KW-0813">Transport</keyword>
<name>A0A146G6P1_TERSA</name>